<dbReference type="InterPro" id="IPR056810">
    <property type="entry name" value="GNC1-like_N"/>
</dbReference>
<sequence length="838" mass="93737">MNLGFAAYRGFCVQMTAFIIKLTIGPLKAAFSMLTSIENIEKFLPLASLACTLQKDSDVVKSIDKSKTLATLLEYAFPEKKPVSLCVLKHSEGILNYCLNEATFNKEFLPLVNKKIRRSAETSIPVFQVVLDLLEFQIDEIEGDLIDILISNLLASNSKTRNATVASLVSLVKLCKNPDLKFIIFKKVNTKLSGPEGRRASADVKLSLLDALGSLSQPSSTSTSFYPDVLKDFLDIITSEAGKLPKAYIPLLATMAQSAKKEAPASDAVSRSLAAACLWLMSTSQPGKVPEGMWNVLGDLKVTQSMSQHALPNWLKDCFLLTASPNVHSYLVSCIYILFTHHSGTLSNEQKSVFYRVLMILWLYTDSEEVLADLRCCIFNTLASERKYDNAIAHKIINNTLNPLVLETLEKNGDLLNAALDNQSRFGQRLIQLVSLITTVGSCTSIKSKTIIFPNSRLPASYEKLVLKELLIEEKLDLFCAALCGISHPATIEIEKRPWLRLLKTIGLPHQACGVKNALSEKDCTESFKRVVCCLLKLPKLDAAHRLMLQRLIQWSPMKFASCLASKLSSELSRDDFLQVTSDEVGIMVTERGKLFNQALLDSFPRYQINKANIKKESKLYSLDIQLDIMEAQKQKQEKQAPEGKVDFITSLATQLTATQMDIVKAEIAREEEIRTRVSKVFSEGSHMMDILTVLNDTLLHWRPEDQSIRLQFLIENAFNLWNVLTSHLQRPLLSPLAIGAQYRLGRLMAEIAISHSVNNAMVRRQKARCYAAWAIRIFSPCRVMLKDNKPPASPYLFASFADEACVYAENAEWDSICHAHSLKHQTEAVNEMLSKEV</sequence>
<name>A0A0R3SHP5_HYMDI</name>
<dbReference type="Proteomes" id="UP000274504">
    <property type="component" value="Unassembled WGS sequence"/>
</dbReference>
<evidence type="ECO:0000313" key="2">
    <source>
        <dbReference type="EMBL" id="VDL49601.1"/>
    </source>
</evidence>
<dbReference type="SUPFAM" id="SSF48371">
    <property type="entry name" value="ARM repeat"/>
    <property type="match status" value="1"/>
</dbReference>
<reference evidence="4" key="1">
    <citation type="submission" date="2017-02" db="UniProtKB">
        <authorList>
            <consortium name="WormBaseParasite"/>
        </authorList>
    </citation>
    <scope>IDENTIFICATION</scope>
</reference>
<dbReference type="EMBL" id="UYSG01001718">
    <property type="protein sequence ID" value="VDL49601.1"/>
    <property type="molecule type" value="Genomic_DNA"/>
</dbReference>
<evidence type="ECO:0000313" key="3">
    <source>
        <dbReference type="Proteomes" id="UP000274504"/>
    </source>
</evidence>
<feature type="domain" description="Stalled ribosome sensor GCN1-like N-terminal" evidence="1">
    <location>
        <begin position="66"/>
        <end position="198"/>
    </location>
</feature>
<reference evidence="2 3" key="2">
    <citation type="submission" date="2018-11" db="EMBL/GenBank/DDBJ databases">
        <authorList>
            <consortium name="Pathogen Informatics"/>
        </authorList>
    </citation>
    <scope>NUCLEOTIDE SEQUENCE [LARGE SCALE GENOMIC DNA]</scope>
</reference>
<protein>
    <submittedName>
        <fullName evidence="4">TOG domain-containing protein</fullName>
    </submittedName>
</protein>
<dbReference type="InterPro" id="IPR016024">
    <property type="entry name" value="ARM-type_fold"/>
</dbReference>
<dbReference type="Pfam" id="PF24993">
    <property type="entry name" value="GNC1_N"/>
    <property type="match status" value="1"/>
</dbReference>
<dbReference type="STRING" id="6216.A0A0R3SHP5"/>
<proteinExistence type="predicted"/>
<dbReference type="OrthoDB" id="5148094at2759"/>
<dbReference type="AlphaFoldDB" id="A0A0R3SHP5"/>
<evidence type="ECO:0000259" key="1">
    <source>
        <dbReference type="Pfam" id="PF24993"/>
    </source>
</evidence>
<dbReference type="WBParaSite" id="HDID_0000446001-mRNA-1">
    <property type="protein sequence ID" value="HDID_0000446001-mRNA-1"/>
    <property type="gene ID" value="HDID_0000446001"/>
</dbReference>
<organism evidence="4">
    <name type="scientific">Hymenolepis diminuta</name>
    <name type="common">Rat tapeworm</name>
    <dbReference type="NCBI Taxonomy" id="6216"/>
    <lineage>
        <taxon>Eukaryota</taxon>
        <taxon>Metazoa</taxon>
        <taxon>Spiralia</taxon>
        <taxon>Lophotrochozoa</taxon>
        <taxon>Platyhelminthes</taxon>
        <taxon>Cestoda</taxon>
        <taxon>Eucestoda</taxon>
        <taxon>Cyclophyllidea</taxon>
        <taxon>Hymenolepididae</taxon>
        <taxon>Hymenolepis</taxon>
    </lineage>
</organism>
<gene>
    <name evidence="2" type="ORF">HDID_LOCUS4458</name>
</gene>
<accession>A0A0R3SHP5</accession>
<evidence type="ECO:0000313" key="4">
    <source>
        <dbReference type="WBParaSite" id="HDID_0000446001-mRNA-1"/>
    </source>
</evidence>